<evidence type="ECO:0000313" key="3">
    <source>
        <dbReference type="EMBL" id="OES44621.1"/>
    </source>
</evidence>
<keyword evidence="4" id="KW-1185">Reference proteome</keyword>
<proteinExistence type="inferred from homology"/>
<accession>A0A1E7DNH5</accession>
<dbReference type="InterPro" id="IPR050153">
    <property type="entry name" value="Metal_Ion_Import_ABC"/>
</dbReference>
<dbReference type="PANTHER" id="PTHR42734">
    <property type="entry name" value="METAL TRANSPORT SYSTEM ATP-BINDING PROTEIN TM_0124-RELATED"/>
    <property type="match status" value="1"/>
</dbReference>
<evidence type="ECO:0000256" key="1">
    <source>
        <dbReference type="ARBA" id="ARBA00005417"/>
    </source>
</evidence>
<dbReference type="Proteomes" id="UP000095658">
    <property type="component" value="Unassembled WGS sequence"/>
</dbReference>
<evidence type="ECO:0000313" key="4">
    <source>
        <dbReference type="Proteomes" id="UP000095658"/>
    </source>
</evidence>
<dbReference type="Gene3D" id="3.40.50.300">
    <property type="entry name" value="P-loop containing nucleotide triphosphate hydrolases"/>
    <property type="match status" value="1"/>
</dbReference>
<dbReference type="SUPFAM" id="SSF52540">
    <property type="entry name" value="P-loop containing nucleoside triphosphate hydrolases"/>
    <property type="match status" value="1"/>
</dbReference>
<dbReference type="PANTHER" id="PTHR42734:SF5">
    <property type="entry name" value="IRON TRANSPORT SYSTEM ATP-BINDING PROTEIN HI_0361-RELATED"/>
    <property type="match status" value="1"/>
</dbReference>
<evidence type="ECO:0000256" key="2">
    <source>
        <dbReference type="ARBA" id="ARBA00022448"/>
    </source>
</evidence>
<dbReference type="InterPro" id="IPR027417">
    <property type="entry name" value="P-loop_NTPase"/>
</dbReference>
<dbReference type="STRING" id="1714016.BA724_10175"/>
<organism evidence="3 4">
    <name type="scientific">Domibacillus iocasae</name>
    <dbReference type="NCBI Taxonomy" id="1714016"/>
    <lineage>
        <taxon>Bacteria</taxon>
        <taxon>Bacillati</taxon>
        <taxon>Bacillota</taxon>
        <taxon>Bacilli</taxon>
        <taxon>Bacillales</taxon>
        <taxon>Bacillaceae</taxon>
        <taxon>Domibacillus</taxon>
    </lineage>
</organism>
<gene>
    <name evidence="3" type="ORF">BA724_10175</name>
</gene>
<evidence type="ECO:0008006" key="5">
    <source>
        <dbReference type="Google" id="ProtNLM"/>
    </source>
</evidence>
<protein>
    <recommendedName>
        <fullName evidence="5">ABC transporter domain-containing protein</fullName>
    </recommendedName>
</protein>
<reference evidence="3 4" key="1">
    <citation type="submission" date="2016-06" db="EMBL/GenBank/DDBJ databases">
        <title>Domibacillus iocasae genome sequencing.</title>
        <authorList>
            <person name="Verma A."/>
            <person name="Pal Y."/>
            <person name="Ojha A.K."/>
            <person name="Krishnamurthi S."/>
        </authorList>
    </citation>
    <scope>NUCLEOTIDE SEQUENCE [LARGE SCALE GENOMIC DNA]</scope>
    <source>
        <strain evidence="3 4">DSM 29979</strain>
    </source>
</reference>
<dbReference type="EMBL" id="MAMP01000022">
    <property type="protein sequence ID" value="OES44621.1"/>
    <property type="molecule type" value="Genomic_DNA"/>
</dbReference>
<keyword evidence="2" id="KW-0813">Transport</keyword>
<comment type="caution">
    <text evidence="3">The sequence shown here is derived from an EMBL/GenBank/DDBJ whole genome shotgun (WGS) entry which is preliminary data.</text>
</comment>
<sequence length="96" mass="10900">MIPAIQILELSVSYHGQKAIQRVDLIVEKGKLVGIYRTEWGRKSTFVKAMLSLISKDSGTVLFGGKSFKEMRVSIPYVLQRNEIDWVFPSRCLIPS</sequence>
<name>A0A1E7DNH5_9BACI</name>
<comment type="similarity">
    <text evidence="1">Belongs to the ABC transporter superfamily.</text>
</comment>
<dbReference type="AlphaFoldDB" id="A0A1E7DNH5"/>